<evidence type="ECO:0000313" key="2">
    <source>
        <dbReference type="EMBL" id="KAK2853589.1"/>
    </source>
</evidence>
<protein>
    <submittedName>
        <fullName evidence="2">Uncharacterized protein</fullName>
    </submittedName>
</protein>
<proteinExistence type="predicted"/>
<gene>
    <name evidence="2" type="ORF">Q5P01_006250</name>
</gene>
<evidence type="ECO:0000256" key="1">
    <source>
        <dbReference type="SAM" id="MobiDB-lite"/>
    </source>
</evidence>
<dbReference type="Proteomes" id="UP001187415">
    <property type="component" value="Unassembled WGS sequence"/>
</dbReference>
<comment type="caution">
    <text evidence="2">The sequence shown here is derived from an EMBL/GenBank/DDBJ whole genome shotgun (WGS) entry which is preliminary data.</text>
</comment>
<organism evidence="2 3">
    <name type="scientific">Channa striata</name>
    <name type="common">Snakehead murrel</name>
    <name type="synonym">Ophicephalus striatus</name>
    <dbReference type="NCBI Taxonomy" id="64152"/>
    <lineage>
        <taxon>Eukaryota</taxon>
        <taxon>Metazoa</taxon>
        <taxon>Chordata</taxon>
        <taxon>Craniata</taxon>
        <taxon>Vertebrata</taxon>
        <taxon>Euteleostomi</taxon>
        <taxon>Actinopterygii</taxon>
        <taxon>Neopterygii</taxon>
        <taxon>Teleostei</taxon>
        <taxon>Neoteleostei</taxon>
        <taxon>Acanthomorphata</taxon>
        <taxon>Anabantaria</taxon>
        <taxon>Anabantiformes</taxon>
        <taxon>Channoidei</taxon>
        <taxon>Channidae</taxon>
        <taxon>Channa</taxon>
    </lineage>
</organism>
<accession>A0AA88NB42</accession>
<feature type="compositionally biased region" description="Basic and acidic residues" evidence="1">
    <location>
        <begin position="73"/>
        <end position="89"/>
    </location>
</feature>
<sequence>MRLHRERHGEKHDARAGKERLFEGRIICDWKRRRMQRLKDVYLGPDFGTLAAQEGSWKPEAEDEGERQGVQQDTDRCKLSPRPTEDALRYRSIRINGP</sequence>
<dbReference type="EMBL" id="JAUPFM010000004">
    <property type="protein sequence ID" value="KAK2853589.1"/>
    <property type="molecule type" value="Genomic_DNA"/>
</dbReference>
<evidence type="ECO:0000313" key="3">
    <source>
        <dbReference type="Proteomes" id="UP001187415"/>
    </source>
</evidence>
<feature type="region of interest" description="Disordered" evidence="1">
    <location>
        <begin position="53"/>
        <end position="98"/>
    </location>
</feature>
<keyword evidence="3" id="KW-1185">Reference proteome</keyword>
<reference evidence="2" key="1">
    <citation type="submission" date="2023-07" db="EMBL/GenBank/DDBJ databases">
        <title>Chromosome-level Genome Assembly of Striped Snakehead (Channa striata).</title>
        <authorList>
            <person name="Liu H."/>
        </authorList>
    </citation>
    <scope>NUCLEOTIDE SEQUENCE</scope>
    <source>
        <strain evidence="2">Gz</strain>
        <tissue evidence="2">Muscle</tissue>
    </source>
</reference>
<dbReference type="AlphaFoldDB" id="A0AA88NB42"/>
<name>A0AA88NB42_CHASR</name>